<feature type="binding site" evidence="8">
    <location>
        <position position="43"/>
    </location>
    <ligand>
        <name>Zn(2+)</name>
        <dbReference type="ChEBI" id="CHEBI:29105"/>
    </ligand>
</feature>
<comment type="subcellular location">
    <subcellularLocation>
        <location evidence="1 8">Nucleus</location>
    </subcellularLocation>
</comment>
<keyword evidence="5 8" id="KW-0862">Zinc</keyword>
<dbReference type="GO" id="GO:0071006">
    <property type="term" value="C:U2-type catalytic step 1 spliceosome"/>
    <property type="evidence" value="ECO:0007669"/>
    <property type="project" value="UniProtKB-UniRule"/>
</dbReference>
<evidence type="ECO:0000313" key="10">
    <source>
        <dbReference type="EMBL" id="KAJ1930199.1"/>
    </source>
</evidence>
<dbReference type="PANTHER" id="PTHR12111:SF1">
    <property type="entry name" value="SPLICING FACTOR YJU2"/>
    <property type="match status" value="1"/>
</dbReference>
<evidence type="ECO:0000256" key="6">
    <source>
        <dbReference type="ARBA" id="ARBA00023187"/>
    </source>
</evidence>
<comment type="similarity">
    <text evidence="8">Belongs to the CWC16 family. YJU2 subfamily.</text>
</comment>
<dbReference type="OrthoDB" id="674963at2759"/>
<keyword evidence="11" id="KW-1185">Reference proteome</keyword>
<sequence>MSERKVLNKYFPPDFDPSKVPRSKKPKVEQHKVRLMAPFSMRCNTCGEYIAAHKKFNARKETVHGEKYLSIQIFRFYIRCPRCAAEITFKTDPENLDYVAEHGAKRNFEGAKATTQTPEERRQAKEAAEEELDPMKALENRTAESKREMEMIDALDELRTRNARAERIGNDQLLDKLAEDKRRAEEDAKAAEGPEFTEEEEAMVKALFRSRGTTMAAPITGKRPAAEAVKEEDDDPTAHLRRAKERLLGPAARTTAAKPAPAAALLGVTIKPKAAAALNSLAVPVPKVTRPAPTSAPVEGLGDLLGGYSSDEANDDSNP</sequence>
<evidence type="ECO:0000256" key="7">
    <source>
        <dbReference type="ARBA" id="ARBA00023242"/>
    </source>
</evidence>
<dbReference type="HAMAP" id="MF_03226">
    <property type="entry name" value="YJU2"/>
    <property type="match status" value="1"/>
</dbReference>
<evidence type="ECO:0000256" key="4">
    <source>
        <dbReference type="ARBA" id="ARBA00022728"/>
    </source>
</evidence>
<evidence type="ECO:0000256" key="1">
    <source>
        <dbReference type="ARBA" id="ARBA00004123"/>
    </source>
</evidence>
<feature type="binding site" evidence="8">
    <location>
        <position position="80"/>
    </location>
    <ligand>
        <name>Zn(2+)</name>
        <dbReference type="ChEBI" id="CHEBI:29105"/>
    </ligand>
</feature>
<evidence type="ECO:0000256" key="9">
    <source>
        <dbReference type="SAM" id="MobiDB-lite"/>
    </source>
</evidence>
<dbReference type="Proteomes" id="UP001150569">
    <property type="component" value="Unassembled WGS sequence"/>
</dbReference>
<dbReference type="GO" id="GO:0046872">
    <property type="term" value="F:metal ion binding"/>
    <property type="evidence" value="ECO:0007669"/>
    <property type="project" value="UniProtKB-KW"/>
</dbReference>
<evidence type="ECO:0000256" key="2">
    <source>
        <dbReference type="ARBA" id="ARBA00022664"/>
    </source>
</evidence>
<keyword evidence="3 8" id="KW-0479">Metal-binding</keyword>
<feature type="binding site" evidence="8">
    <location>
        <position position="46"/>
    </location>
    <ligand>
        <name>Zn(2+)</name>
        <dbReference type="ChEBI" id="CHEBI:29105"/>
    </ligand>
</feature>
<organism evidence="10 11">
    <name type="scientific">Tieghemiomyces parasiticus</name>
    <dbReference type="NCBI Taxonomy" id="78921"/>
    <lineage>
        <taxon>Eukaryota</taxon>
        <taxon>Fungi</taxon>
        <taxon>Fungi incertae sedis</taxon>
        <taxon>Zoopagomycota</taxon>
        <taxon>Kickxellomycotina</taxon>
        <taxon>Dimargaritomycetes</taxon>
        <taxon>Dimargaritales</taxon>
        <taxon>Dimargaritaceae</taxon>
        <taxon>Tieghemiomyces</taxon>
    </lineage>
</organism>
<evidence type="ECO:0000256" key="3">
    <source>
        <dbReference type="ARBA" id="ARBA00022723"/>
    </source>
</evidence>
<evidence type="ECO:0000256" key="8">
    <source>
        <dbReference type="HAMAP-Rule" id="MF_03226"/>
    </source>
</evidence>
<feature type="region of interest" description="Disordered" evidence="9">
    <location>
        <begin position="109"/>
        <end position="132"/>
    </location>
</feature>
<feature type="compositionally biased region" description="Basic and acidic residues" evidence="9">
    <location>
        <begin position="118"/>
        <end position="132"/>
    </location>
</feature>
<comment type="function">
    <text evidence="8">Part of the spliceosome which catalyzes two sequential transesterification reactions, first the excision of the non-coding intron from pre-mRNA and then the ligation of the coding exons to form the mature mRNA. Plays a role in stabilizing the structure of the spliceosome catalytic core and docking of the branch helix into the active site, producing 5'-exon and lariat intron-3'-intermediates.</text>
</comment>
<dbReference type="PANTHER" id="PTHR12111">
    <property type="entry name" value="SPLICING FACTOR YJU2"/>
    <property type="match status" value="1"/>
</dbReference>
<gene>
    <name evidence="10" type="primary">cwf16_2</name>
    <name evidence="10" type="ORF">IWQ60_000524</name>
</gene>
<dbReference type="InterPro" id="IPR007590">
    <property type="entry name" value="Saf4/Yju2"/>
</dbReference>
<keyword evidence="4 8" id="KW-0747">Spliceosome</keyword>
<protein>
    <recommendedName>
        <fullName evidence="8">Splicing factor YJU2</fullName>
    </recommendedName>
</protein>
<comment type="subunit">
    <text evidence="8">Component of the spliceosome. Present in the activated B complex, the catalytically activated B* complex which catalyzes the branching, the catalytic step 1 C complex catalyzing the exon ligation, and the postcatalytic P complex containing the ligated exons (mRNA) and the excised lariat intron.</text>
</comment>
<dbReference type="Pfam" id="PF04502">
    <property type="entry name" value="Saf4_Yju2"/>
    <property type="match status" value="1"/>
</dbReference>
<proteinExistence type="inferred from homology"/>
<accession>A0A9W8AFR1</accession>
<evidence type="ECO:0000313" key="11">
    <source>
        <dbReference type="Proteomes" id="UP001150569"/>
    </source>
</evidence>
<keyword evidence="6" id="KW-0508">mRNA splicing</keyword>
<reference evidence="10" key="1">
    <citation type="submission" date="2022-07" db="EMBL/GenBank/DDBJ databases">
        <title>Phylogenomic reconstructions and comparative analyses of Kickxellomycotina fungi.</title>
        <authorList>
            <person name="Reynolds N.K."/>
            <person name="Stajich J.E."/>
            <person name="Barry K."/>
            <person name="Grigoriev I.V."/>
            <person name="Crous P."/>
            <person name="Smith M.E."/>
        </authorList>
    </citation>
    <scope>NUCLEOTIDE SEQUENCE</scope>
    <source>
        <strain evidence="10">RSA 861</strain>
    </source>
</reference>
<keyword evidence="7 8" id="KW-0539">Nucleus</keyword>
<comment type="caution">
    <text evidence="10">The sequence shown here is derived from an EMBL/GenBank/DDBJ whole genome shotgun (WGS) entry which is preliminary data.</text>
</comment>
<evidence type="ECO:0000256" key="5">
    <source>
        <dbReference type="ARBA" id="ARBA00022833"/>
    </source>
</evidence>
<feature type="region of interest" description="Disordered" evidence="9">
    <location>
        <begin position="1"/>
        <end position="28"/>
    </location>
</feature>
<dbReference type="GO" id="GO:0000349">
    <property type="term" value="P:generation of catalytic spliceosome for first transesterification step"/>
    <property type="evidence" value="ECO:0007669"/>
    <property type="project" value="UniProtKB-UniRule"/>
</dbReference>
<keyword evidence="2" id="KW-0507">mRNA processing</keyword>
<feature type="region of interest" description="Disordered" evidence="9">
    <location>
        <begin position="286"/>
        <end position="319"/>
    </location>
</feature>
<feature type="region of interest" description="Disordered" evidence="9">
    <location>
        <begin position="215"/>
        <end position="238"/>
    </location>
</feature>
<dbReference type="InterPro" id="IPR043701">
    <property type="entry name" value="Yju2"/>
</dbReference>
<feature type="binding site" evidence="8">
    <location>
        <position position="83"/>
    </location>
    <ligand>
        <name>Zn(2+)</name>
        <dbReference type="ChEBI" id="CHEBI:29105"/>
    </ligand>
</feature>
<name>A0A9W8AFR1_9FUNG</name>
<dbReference type="EMBL" id="JANBPT010000013">
    <property type="protein sequence ID" value="KAJ1930199.1"/>
    <property type="molecule type" value="Genomic_DNA"/>
</dbReference>
<dbReference type="AlphaFoldDB" id="A0A9W8AFR1"/>